<gene>
    <name evidence="1" type="ORF">S12H4_30142</name>
</gene>
<proteinExistence type="predicted"/>
<dbReference type="EMBL" id="BARW01017446">
    <property type="protein sequence ID" value="GAJ01942.1"/>
    <property type="molecule type" value="Genomic_DNA"/>
</dbReference>
<reference evidence="1" key="1">
    <citation type="journal article" date="2014" name="Front. Microbiol.">
        <title>High frequency of phylogenetically diverse reductive dehalogenase-homologous genes in deep subseafloor sedimentary metagenomes.</title>
        <authorList>
            <person name="Kawai M."/>
            <person name="Futagami T."/>
            <person name="Toyoda A."/>
            <person name="Takaki Y."/>
            <person name="Nishi S."/>
            <person name="Hori S."/>
            <person name="Arai W."/>
            <person name="Tsubouchi T."/>
            <person name="Morono Y."/>
            <person name="Uchiyama I."/>
            <person name="Ito T."/>
            <person name="Fujiyama A."/>
            <person name="Inagaki F."/>
            <person name="Takami H."/>
        </authorList>
    </citation>
    <scope>NUCLEOTIDE SEQUENCE</scope>
    <source>
        <strain evidence="1">Expedition CK06-06</strain>
    </source>
</reference>
<protein>
    <recommendedName>
        <fullName evidence="2">S-layer protein C-terminal domain-containing protein</fullName>
    </recommendedName>
</protein>
<organism evidence="1">
    <name type="scientific">marine sediment metagenome</name>
    <dbReference type="NCBI Taxonomy" id="412755"/>
    <lineage>
        <taxon>unclassified sequences</taxon>
        <taxon>metagenomes</taxon>
        <taxon>ecological metagenomes</taxon>
    </lineage>
</organism>
<evidence type="ECO:0008006" key="2">
    <source>
        <dbReference type="Google" id="ProtNLM"/>
    </source>
</evidence>
<name>X1UEF1_9ZZZZ</name>
<comment type="caution">
    <text evidence="1">The sequence shown here is derived from an EMBL/GenBank/DDBJ whole genome shotgun (WGS) entry which is preliminary data.</text>
</comment>
<accession>X1UEF1</accession>
<dbReference type="AlphaFoldDB" id="X1UEF1"/>
<sequence length="138" mass="13495">SVLGGITVTAAEEAGTMVFTDAETTSWQSRDVILVGGSCINSATATALGVAYPTCEAAFTTATGIGSGQYLIQSIAGSTGGVVNSGKIALVVAGYNKADTAAAASRLANLPSTISTTVGSKYLGIVGVEGASTISKIA</sequence>
<evidence type="ECO:0000313" key="1">
    <source>
        <dbReference type="EMBL" id="GAJ01942.1"/>
    </source>
</evidence>
<feature type="non-terminal residue" evidence="1">
    <location>
        <position position="1"/>
    </location>
</feature>